<dbReference type="SUPFAM" id="SSF63737">
    <property type="entry name" value="Leukotriene A4 hydrolase N-terminal domain"/>
    <property type="match status" value="1"/>
</dbReference>
<dbReference type="EMBL" id="JAPTHD010000005">
    <property type="protein sequence ID" value="MDV5824590.1"/>
    <property type="molecule type" value="Genomic_DNA"/>
</dbReference>
<evidence type="ECO:0000256" key="8">
    <source>
        <dbReference type="ARBA" id="ARBA00023049"/>
    </source>
</evidence>
<sequence length="883" mass="93845">MSFAKILPLLIAAAPVALATPALAQSAAPTGPAAGITTQLPRGAAPSHYAIEVTPDAANLRFTGNTVIDVTVSQTMPALVLNAADLSIGAVTLTPANGKAMKGAAKVDADAQTVTLDFGKPLAPGNYRLAIAYAGVINQQANGLFALDYTNNEGQAKRALFTQFEAPDARRFVPSWDEPSYKATFDLTAIVPTGELAVSNMPVKSTADMGGGKTRVSFGTSPKMSTYLLFFGLGELERATKMAGQTEVGVITGKGNSGKAQLALDASANILPYFNEYFGVPFPLPKLDNVAGPGQSQFFSAMENWGAIFTFERALLVDPRFTSESTKRRIYETVAHEMAHQWFGDLVTMAWWDDLWLNEGFASWMATKVTDKLQPEWEMLLTRVDGREAAMSLDSLSTTHPVVQKITTVDQVNQAFDAITYQKGEAVITMLEGFAGEDVWRNGIRSYMKAHAYGNTVTDDLWKAVEGAGAKGLVEIAHDFTSKPGIPLVKVESAQCQGGSTLLTLSQGEYSRDNKDKAPLSWNVPVMAQTIGGAPQRLILQGKGQMTLPGCGAYVINAGQTGYYRSLYPAANVEALAKGFTRLSSIDQTGLLADNYQLGLGGYQPIGLALDLIDAVPANASPAVLAEVPGYLGSAYDMLEGDAAAQARVGAYATAKLGPVLSRIGFDAKAGEGPQVPVLRSALVSTLGDMGDKTVVAEANRRFAALESDPAALDGPLRNVWLGIIAKNADQATWDKLRMMAKGAKTDLEKSTLYALLGGARDQKLGAQALDLALTDEPGKTTSAAIIGQVGYEHPMLAVDYVLAHRAQYEALIDVSARSQALARLGGGSADPAMAAKLDAYATQYLTPESRKVVDRAIAAIKTRVETRQRLKAPLAAWFAAQK</sequence>
<evidence type="ECO:0000256" key="6">
    <source>
        <dbReference type="ARBA" id="ARBA00022801"/>
    </source>
</evidence>
<evidence type="ECO:0000256" key="2">
    <source>
        <dbReference type="ARBA" id="ARBA00010136"/>
    </source>
</evidence>
<feature type="domain" description="ERAP1-like C-terminal" evidence="12">
    <location>
        <begin position="554"/>
        <end position="862"/>
    </location>
</feature>
<gene>
    <name evidence="14" type="ORF">O0R41_13385</name>
</gene>
<dbReference type="InterPro" id="IPR050344">
    <property type="entry name" value="Peptidase_M1_aminopeptidases"/>
</dbReference>
<dbReference type="Pfam" id="PF17900">
    <property type="entry name" value="Peptidase_M1_N"/>
    <property type="match status" value="1"/>
</dbReference>
<comment type="similarity">
    <text evidence="2 9">Belongs to the peptidase M1 family.</text>
</comment>
<dbReference type="EC" id="3.4.11.-" evidence="9"/>
<organism evidence="14 15">
    <name type="scientific">Sphingobium naphthae</name>
    <dbReference type="NCBI Taxonomy" id="1886786"/>
    <lineage>
        <taxon>Bacteria</taxon>
        <taxon>Pseudomonadati</taxon>
        <taxon>Pseudomonadota</taxon>
        <taxon>Alphaproteobacteria</taxon>
        <taxon>Sphingomonadales</taxon>
        <taxon>Sphingomonadaceae</taxon>
        <taxon>Sphingobium</taxon>
    </lineage>
</organism>
<keyword evidence="4 9" id="KW-0645">Protease</keyword>
<comment type="catalytic activity">
    <reaction evidence="1">
        <text>Release of an N-terminal amino acid, Xaa-|-Yaa- from a peptide, amide or arylamide. Xaa is preferably Ala, but may be most amino acids including Pro (slow action). When a terminal hydrophobic residue is followed by a prolyl residue, the two may be released as an intact Xaa-Pro dipeptide.</text>
        <dbReference type="EC" id="3.4.11.2"/>
    </reaction>
</comment>
<dbReference type="Gene3D" id="2.60.40.1730">
    <property type="entry name" value="tricorn interacting facor f3 domain"/>
    <property type="match status" value="1"/>
</dbReference>
<evidence type="ECO:0000256" key="9">
    <source>
        <dbReference type="RuleBase" id="RU364040"/>
    </source>
</evidence>
<dbReference type="InterPro" id="IPR001930">
    <property type="entry name" value="Peptidase_M1"/>
</dbReference>
<proteinExistence type="inferred from homology"/>
<protein>
    <recommendedName>
        <fullName evidence="9">Aminopeptidase</fullName>
        <ecNumber evidence="9">3.4.11.-</ecNumber>
    </recommendedName>
</protein>
<dbReference type="InterPro" id="IPR034016">
    <property type="entry name" value="M1_APN-typ"/>
</dbReference>
<reference evidence="15" key="1">
    <citation type="journal article" date="2022" name="J Environ Chem Eng">
        <title>Biodegradation of petroleum oil using a constructed nonpathogenic and heavy metal-tolerant bacterial consortium isolated from marine sponges.</title>
        <authorList>
            <person name="Dechsakulwatana C."/>
            <person name="Rungsihiranrut A."/>
            <person name="Muangchinda C."/>
            <person name="Ningthoujam R."/>
            <person name="Klankeo P."/>
            <person name="Pinyakong O."/>
        </authorList>
    </citation>
    <scope>NUCLEOTIDE SEQUENCE [LARGE SCALE GENOMIC DNA]</scope>
    <source>
        <strain evidence="15">MO2-4</strain>
    </source>
</reference>
<evidence type="ECO:0000259" key="11">
    <source>
        <dbReference type="Pfam" id="PF01433"/>
    </source>
</evidence>
<feature type="signal peptide" evidence="10">
    <location>
        <begin position="1"/>
        <end position="24"/>
    </location>
</feature>
<evidence type="ECO:0000313" key="14">
    <source>
        <dbReference type="EMBL" id="MDV5824590.1"/>
    </source>
</evidence>
<dbReference type="PANTHER" id="PTHR11533:SF174">
    <property type="entry name" value="PUROMYCIN-SENSITIVE AMINOPEPTIDASE-RELATED"/>
    <property type="match status" value="1"/>
</dbReference>
<dbReference type="Pfam" id="PF11838">
    <property type="entry name" value="ERAP1_C"/>
    <property type="match status" value="1"/>
</dbReference>
<feature type="domain" description="Aminopeptidase N-like N-terminal" evidence="13">
    <location>
        <begin position="46"/>
        <end position="228"/>
    </location>
</feature>
<dbReference type="Proteomes" id="UP001185984">
    <property type="component" value="Unassembled WGS sequence"/>
</dbReference>
<keyword evidence="3 9" id="KW-0031">Aminopeptidase</keyword>
<dbReference type="Gene3D" id="1.10.390.10">
    <property type="entry name" value="Neutral Protease Domain 2"/>
    <property type="match status" value="1"/>
</dbReference>
<feature type="domain" description="Peptidase M1 membrane alanine aminopeptidase" evidence="11">
    <location>
        <begin position="263"/>
        <end position="478"/>
    </location>
</feature>
<dbReference type="SUPFAM" id="SSF55486">
    <property type="entry name" value="Metalloproteases ('zincins'), catalytic domain"/>
    <property type="match status" value="1"/>
</dbReference>
<dbReference type="Gene3D" id="2.60.40.1910">
    <property type="match status" value="1"/>
</dbReference>
<dbReference type="PANTHER" id="PTHR11533">
    <property type="entry name" value="PROTEASE M1 ZINC METALLOPROTEASE"/>
    <property type="match status" value="1"/>
</dbReference>
<evidence type="ECO:0000256" key="10">
    <source>
        <dbReference type="SAM" id="SignalP"/>
    </source>
</evidence>
<evidence type="ECO:0000256" key="7">
    <source>
        <dbReference type="ARBA" id="ARBA00022833"/>
    </source>
</evidence>
<dbReference type="Gene3D" id="1.25.50.20">
    <property type="match status" value="1"/>
</dbReference>
<name>A0ABU3ZYN2_9SPHN</name>
<keyword evidence="8 9" id="KW-0482">Metalloprotease</keyword>
<dbReference type="CDD" id="cd09601">
    <property type="entry name" value="M1_APN-Q_like"/>
    <property type="match status" value="1"/>
</dbReference>
<dbReference type="InterPro" id="IPR042097">
    <property type="entry name" value="Aminopeptidase_N-like_N_sf"/>
</dbReference>
<feature type="chain" id="PRO_5046825900" description="Aminopeptidase" evidence="10">
    <location>
        <begin position="25"/>
        <end position="883"/>
    </location>
</feature>
<dbReference type="PRINTS" id="PR00756">
    <property type="entry name" value="ALADIPTASE"/>
</dbReference>
<dbReference type="InterPro" id="IPR024571">
    <property type="entry name" value="ERAP1-like_C_dom"/>
</dbReference>
<evidence type="ECO:0000313" key="15">
    <source>
        <dbReference type="Proteomes" id="UP001185984"/>
    </source>
</evidence>
<keyword evidence="5 9" id="KW-0479">Metal-binding</keyword>
<evidence type="ECO:0000259" key="12">
    <source>
        <dbReference type="Pfam" id="PF11838"/>
    </source>
</evidence>
<evidence type="ECO:0000256" key="3">
    <source>
        <dbReference type="ARBA" id="ARBA00022438"/>
    </source>
</evidence>
<comment type="caution">
    <text evidence="14">The sequence shown here is derived from an EMBL/GenBank/DDBJ whole genome shotgun (WGS) entry which is preliminary data.</text>
</comment>
<dbReference type="Pfam" id="PF01433">
    <property type="entry name" value="Peptidase_M1"/>
    <property type="match status" value="1"/>
</dbReference>
<keyword evidence="7 9" id="KW-0862">Zinc</keyword>
<dbReference type="InterPro" id="IPR045357">
    <property type="entry name" value="Aminopeptidase_N-like_N"/>
</dbReference>
<keyword evidence="15" id="KW-1185">Reference proteome</keyword>
<comment type="cofactor">
    <cofactor evidence="9">
        <name>Zn(2+)</name>
        <dbReference type="ChEBI" id="CHEBI:29105"/>
    </cofactor>
    <text evidence="9">Binds 1 zinc ion per subunit.</text>
</comment>
<dbReference type="RefSeq" id="WP_317517277.1">
    <property type="nucleotide sequence ID" value="NZ_JAPTHD010000005.1"/>
</dbReference>
<keyword evidence="10" id="KW-0732">Signal</keyword>
<evidence type="ECO:0000256" key="5">
    <source>
        <dbReference type="ARBA" id="ARBA00022723"/>
    </source>
</evidence>
<dbReference type="InterPro" id="IPR014782">
    <property type="entry name" value="Peptidase_M1_dom"/>
</dbReference>
<evidence type="ECO:0000256" key="4">
    <source>
        <dbReference type="ARBA" id="ARBA00022670"/>
    </source>
</evidence>
<dbReference type="InterPro" id="IPR027268">
    <property type="entry name" value="Peptidase_M4/M1_CTD_sf"/>
</dbReference>
<keyword evidence="6 9" id="KW-0378">Hydrolase</keyword>
<evidence type="ECO:0000259" key="13">
    <source>
        <dbReference type="Pfam" id="PF17900"/>
    </source>
</evidence>
<accession>A0ABU3ZYN2</accession>
<evidence type="ECO:0000256" key="1">
    <source>
        <dbReference type="ARBA" id="ARBA00000098"/>
    </source>
</evidence>